<feature type="transmembrane region" description="Helical" evidence="1">
    <location>
        <begin position="163"/>
        <end position="184"/>
    </location>
</feature>
<accession>A0A4R8ZF61</accession>
<keyword evidence="1" id="KW-0812">Transmembrane</keyword>
<evidence type="ECO:0008006" key="4">
    <source>
        <dbReference type="Google" id="ProtNLM"/>
    </source>
</evidence>
<dbReference type="AlphaFoldDB" id="A0A4R8ZF61"/>
<dbReference type="RefSeq" id="WP_134572195.1">
    <property type="nucleotide sequence ID" value="NZ_SOGT01000009.1"/>
</dbReference>
<dbReference type="Proteomes" id="UP000298424">
    <property type="component" value="Unassembled WGS sequence"/>
</dbReference>
<keyword evidence="1" id="KW-0472">Membrane</keyword>
<proteinExistence type="predicted"/>
<sequence length="264" mass="27319">MRELRSELTRLNRRGIWLGWLGLMAVFAVLINTVIYTIAANGTVPPGGGPGVSFPSVVTLESSSGLVAGVSSAASMFGVITLSFWAIATASDYSTGLIRLLAAAQPHRWRLLLGKIGALLIWTALATTLAVAVNLAAALPSAEAAGISTELWMDDVVGNVARAWMNSFSASVVWGVIGLVLALLSRSSAIAISVGVGWVLLIETIIKTASSDAGKWLPGTTLTALAQGGTDDLSFAGAVLIGCIYAAVGLTIGLVIFIRRPITE</sequence>
<name>A0A4R8ZF61_9MICO</name>
<feature type="transmembrane region" description="Helical" evidence="1">
    <location>
        <begin position="189"/>
        <end position="206"/>
    </location>
</feature>
<gene>
    <name evidence="2" type="ORF">E3T27_07955</name>
</gene>
<keyword evidence="1" id="KW-1133">Transmembrane helix</keyword>
<dbReference type="EMBL" id="SOGT01000009">
    <property type="protein sequence ID" value="TFD26193.1"/>
    <property type="molecule type" value="Genomic_DNA"/>
</dbReference>
<comment type="caution">
    <text evidence="2">The sequence shown here is derived from an EMBL/GenBank/DDBJ whole genome shotgun (WGS) entry which is preliminary data.</text>
</comment>
<keyword evidence="3" id="KW-1185">Reference proteome</keyword>
<feature type="transmembrane region" description="Helical" evidence="1">
    <location>
        <begin position="235"/>
        <end position="258"/>
    </location>
</feature>
<feature type="transmembrane region" description="Helical" evidence="1">
    <location>
        <begin position="64"/>
        <end position="88"/>
    </location>
</feature>
<evidence type="ECO:0000313" key="2">
    <source>
        <dbReference type="EMBL" id="TFD26193.1"/>
    </source>
</evidence>
<feature type="transmembrane region" description="Helical" evidence="1">
    <location>
        <begin position="109"/>
        <end position="133"/>
    </location>
</feature>
<protein>
    <recommendedName>
        <fullName evidence="4">ABC transporter permease</fullName>
    </recommendedName>
</protein>
<feature type="transmembrane region" description="Helical" evidence="1">
    <location>
        <begin position="20"/>
        <end position="44"/>
    </location>
</feature>
<organism evidence="2 3">
    <name type="scientific">Cryobacterium lyxosi</name>
    <dbReference type="NCBI Taxonomy" id="1259228"/>
    <lineage>
        <taxon>Bacteria</taxon>
        <taxon>Bacillati</taxon>
        <taxon>Actinomycetota</taxon>
        <taxon>Actinomycetes</taxon>
        <taxon>Micrococcales</taxon>
        <taxon>Microbacteriaceae</taxon>
        <taxon>Cryobacterium</taxon>
    </lineage>
</organism>
<reference evidence="2 3" key="1">
    <citation type="submission" date="2019-03" db="EMBL/GenBank/DDBJ databases">
        <title>Genomics of glacier-inhabiting Cryobacterium strains.</title>
        <authorList>
            <person name="Liu Q."/>
            <person name="Xin Y.-H."/>
        </authorList>
    </citation>
    <scope>NUCLEOTIDE SEQUENCE [LARGE SCALE GENOMIC DNA]</scope>
    <source>
        <strain evidence="2 3">TMT1-1</strain>
    </source>
</reference>
<dbReference type="OrthoDB" id="5124862at2"/>
<evidence type="ECO:0000313" key="3">
    <source>
        <dbReference type="Proteomes" id="UP000298424"/>
    </source>
</evidence>
<evidence type="ECO:0000256" key="1">
    <source>
        <dbReference type="SAM" id="Phobius"/>
    </source>
</evidence>